<gene>
    <name evidence="1" type="ORF">CEE69_01255</name>
</gene>
<comment type="caution">
    <text evidence="1">The sequence shown here is derived from an EMBL/GenBank/DDBJ whole genome shotgun (WGS) entry which is preliminary data.</text>
</comment>
<dbReference type="Proteomes" id="UP000225740">
    <property type="component" value="Unassembled WGS sequence"/>
</dbReference>
<organism evidence="1 2">
    <name type="scientific">Rhodopirellula bahusiensis</name>
    <dbReference type="NCBI Taxonomy" id="2014065"/>
    <lineage>
        <taxon>Bacteria</taxon>
        <taxon>Pseudomonadati</taxon>
        <taxon>Planctomycetota</taxon>
        <taxon>Planctomycetia</taxon>
        <taxon>Pirellulales</taxon>
        <taxon>Pirellulaceae</taxon>
        <taxon>Rhodopirellula</taxon>
    </lineage>
</organism>
<proteinExistence type="predicted"/>
<reference evidence="1 2" key="1">
    <citation type="submission" date="2017-06" db="EMBL/GenBank/DDBJ databases">
        <title>Description of Rhodopirellula bahusiensis sp. nov.</title>
        <authorList>
            <person name="Kizina J."/>
            <person name="Harder J."/>
        </authorList>
    </citation>
    <scope>NUCLEOTIDE SEQUENCE [LARGE SCALE GENOMIC DNA]</scope>
    <source>
        <strain evidence="1 2">SWK21</strain>
    </source>
</reference>
<sequence>MVQVAGKNFEPHQRERNGVDRSVLIVKGGRKLAGEFLDWSLPGGKCHRSLDQEMRRQAFLRVI</sequence>
<evidence type="ECO:0000313" key="2">
    <source>
        <dbReference type="Proteomes" id="UP000225740"/>
    </source>
</evidence>
<protein>
    <submittedName>
        <fullName evidence="1">Uncharacterized protein</fullName>
    </submittedName>
</protein>
<evidence type="ECO:0000313" key="1">
    <source>
        <dbReference type="EMBL" id="PHQ37027.1"/>
    </source>
</evidence>
<name>A0A2G1WDC0_9BACT</name>
<dbReference type="EMBL" id="NIZW01000001">
    <property type="protein sequence ID" value="PHQ37027.1"/>
    <property type="molecule type" value="Genomic_DNA"/>
</dbReference>
<accession>A0A2G1WDC0</accession>
<keyword evidence="2" id="KW-1185">Reference proteome</keyword>
<dbReference type="AlphaFoldDB" id="A0A2G1WDC0"/>